<proteinExistence type="predicted"/>
<dbReference type="EMBL" id="LAZR01031452">
    <property type="protein sequence ID" value="KKL53718.1"/>
    <property type="molecule type" value="Genomic_DNA"/>
</dbReference>
<feature type="non-terminal residue" evidence="1">
    <location>
        <position position="1"/>
    </location>
</feature>
<evidence type="ECO:0000313" key="1">
    <source>
        <dbReference type="EMBL" id="KKL53718.1"/>
    </source>
</evidence>
<protein>
    <submittedName>
        <fullName evidence="1">Uncharacterized protein</fullName>
    </submittedName>
</protein>
<gene>
    <name evidence="1" type="ORF">LCGC14_2272700</name>
</gene>
<dbReference type="AlphaFoldDB" id="A0A0F9CWF6"/>
<reference evidence="1" key="1">
    <citation type="journal article" date="2015" name="Nature">
        <title>Complex archaea that bridge the gap between prokaryotes and eukaryotes.</title>
        <authorList>
            <person name="Spang A."/>
            <person name="Saw J.H."/>
            <person name="Jorgensen S.L."/>
            <person name="Zaremba-Niedzwiedzka K."/>
            <person name="Martijn J."/>
            <person name="Lind A.E."/>
            <person name="van Eijk R."/>
            <person name="Schleper C."/>
            <person name="Guy L."/>
            <person name="Ettema T.J."/>
        </authorList>
    </citation>
    <scope>NUCLEOTIDE SEQUENCE</scope>
</reference>
<accession>A0A0F9CWF6</accession>
<organism evidence="1">
    <name type="scientific">marine sediment metagenome</name>
    <dbReference type="NCBI Taxonomy" id="412755"/>
    <lineage>
        <taxon>unclassified sequences</taxon>
        <taxon>metagenomes</taxon>
        <taxon>ecological metagenomes</taxon>
    </lineage>
</organism>
<sequence length="47" mass="5112">IYGGAVFNRFRIEAHIIIPKDKAIAFEYDAGSGGAVTIGFSGFYKQD</sequence>
<comment type="caution">
    <text evidence="1">The sequence shown here is derived from an EMBL/GenBank/DDBJ whole genome shotgun (WGS) entry which is preliminary data.</text>
</comment>
<name>A0A0F9CWF6_9ZZZZ</name>